<reference evidence="1 2" key="1">
    <citation type="submission" date="2011-08" db="EMBL/GenBank/DDBJ databases">
        <title>The complete genome of Methanofollis liminatans DSM 4140.</title>
        <authorList>
            <consortium name="US DOE Joint Genome Institute (JGI-PGF)"/>
            <person name="Lucas S."/>
            <person name="Han J."/>
            <person name="Lapidus A."/>
            <person name="Bruce D."/>
            <person name="Goodwin L."/>
            <person name="Pitluck S."/>
            <person name="Peters L."/>
            <person name="Kyrpides N."/>
            <person name="Mavromatis K."/>
            <person name="Ivanova N."/>
            <person name="Mikhailova N."/>
            <person name="Lu M."/>
            <person name="Detter J.C."/>
            <person name="Tapia R."/>
            <person name="Han C."/>
            <person name="Land M."/>
            <person name="Hauser L."/>
            <person name="Markowitz V."/>
            <person name="Cheng J.-F."/>
            <person name="Hugenholtz P."/>
            <person name="Woyke T."/>
            <person name="Wu D."/>
            <person name="Spring S."/>
            <person name="Schuler E."/>
            <person name="Brambilla E."/>
            <person name="Klenk H.-P."/>
            <person name="Eisen J.A."/>
        </authorList>
    </citation>
    <scope>NUCLEOTIDE SEQUENCE [LARGE SCALE GENOMIC DNA]</scope>
    <source>
        <strain evidence="1 2">DSM 4140</strain>
    </source>
</reference>
<name>J0S0L0_9EURY</name>
<proteinExistence type="predicted"/>
<dbReference type="Proteomes" id="UP000005095">
    <property type="component" value="Chromosome"/>
</dbReference>
<dbReference type="RefSeq" id="WP_004039134.1">
    <property type="nucleotide sequence ID" value="NZ_CM001555.1"/>
</dbReference>
<organism evidence="1 2">
    <name type="scientific">Methanofollis liminatans DSM 4140</name>
    <dbReference type="NCBI Taxonomy" id="28892"/>
    <lineage>
        <taxon>Archaea</taxon>
        <taxon>Methanobacteriati</taxon>
        <taxon>Methanobacteriota</taxon>
        <taxon>Stenosarchaea group</taxon>
        <taxon>Methanomicrobia</taxon>
        <taxon>Methanomicrobiales</taxon>
        <taxon>Methanomicrobiaceae</taxon>
        <taxon>Methanofollis</taxon>
    </lineage>
</organism>
<dbReference type="AlphaFoldDB" id="J0S0L0"/>
<evidence type="ECO:0000313" key="2">
    <source>
        <dbReference type="Proteomes" id="UP000005095"/>
    </source>
</evidence>
<dbReference type="EMBL" id="CM001555">
    <property type="protein sequence ID" value="EJG07376.1"/>
    <property type="molecule type" value="Genomic_DNA"/>
</dbReference>
<gene>
    <name evidence="1" type="ORF">Metli_1425</name>
</gene>
<dbReference type="HOGENOM" id="CLU_1840585_0_0_2"/>
<sequence>MMSRDDFFRKELVAELRRVELSMRREEKVEKKIYYLSAAYGITSRTLRYSFTEDYLLADFVLNTTYNGLMERYKRIRSGDATVELQPIHFERIQDGLKMLADAFESGDSILLSLEQILAAMYATTGPGNYLREKGLLKL</sequence>
<protein>
    <submittedName>
        <fullName evidence="1">Uncharacterized protein</fullName>
    </submittedName>
</protein>
<evidence type="ECO:0000313" key="1">
    <source>
        <dbReference type="EMBL" id="EJG07376.1"/>
    </source>
</evidence>
<dbReference type="OrthoDB" id="142484at2157"/>
<accession>J0S0L0</accession>
<dbReference type="STRING" id="28892.Metli_1425"/>
<keyword evidence="2" id="KW-1185">Reference proteome</keyword>